<evidence type="ECO:0000256" key="1">
    <source>
        <dbReference type="SAM" id="MobiDB-lite"/>
    </source>
</evidence>
<feature type="transmembrane region" description="Helical" evidence="2">
    <location>
        <begin position="73"/>
        <end position="94"/>
    </location>
</feature>
<keyword evidence="2" id="KW-0812">Transmembrane</keyword>
<gene>
    <name evidence="3" type="ORF">CK203_030082</name>
</gene>
<feature type="region of interest" description="Disordered" evidence="1">
    <location>
        <begin position="163"/>
        <end position="214"/>
    </location>
</feature>
<dbReference type="Proteomes" id="UP000288805">
    <property type="component" value="Unassembled WGS sequence"/>
</dbReference>
<sequence length="469" mass="53662">MLPGQETVEQKGACEGEILKRGWQRSRRGDGLAVLIERYFQLQSRSLAWQLGDLREKLQRNARKREGRKAQEGIALFFLSLVCALFCFPTPLLLASRRVAYQFASPYLRKPGTKWTLLQPLVISLCFQPPGSFLSTLHFISFSNFLNFAGALLLLWRMDVSWPTSSRPTSQTLSKTFPQLGGDHLRRQPGSKTSSQVGEDHHRREPSQPPPRRRLDLIKEVSLKDRELRIMGEVGAKISLKDRELRIVGEVDAKIRVLDFISPDVQKDINIKFIEMSERDGLEVVRNPKRPIGAWIHYYNDQLAMMKEKDKGVKINDDVRSNIAMKRRLKKLGGYANENLKIWVIENEIRDCVDGNATTMASENEDDEKFVINLNKGVIKRVDGGNLMEMDKTFQQLKTHLIDMAYGASSSSCDQILAKFEENYTIVKGLFLRSSGKPLRMHEEGTKNDMLSCERSLEDTNNMNVNEHY</sequence>
<proteinExistence type="predicted"/>
<evidence type="ECO:0000313" key="4">
    <source>
        <dbReference type="Proteomes" id="UP000288805"/>
    </source>
</evidence>
<dbReference type="AlphaFoldDB" id="A0A438IKI0"/>
<feature type="compositionally biased region" description="Polar residues" evidence="1">
    <location>
        <begin position="163"/>
        <end position="177"/>
    </location>
</feature>
<accession>A0A438IKI0</accession>
<name>A0A438IKI0_VITVI</name>
<evidence type="ECO:0000256" key="2">
    <source>
        <dbReference type="SAM" id="Phobius"/>
    </source>
</evidence>
<comment type="caution">
    <text evidence="3">The sequence shown here is derived from an EMBL/GenBank/DDBJ whole genome shotgun (WGS) entry which is preliminary data.</text>
</comment>
<keyword evidence="2" id="KW-0472">Membrane</keyword>
<keyword evidence="2" id="KW-1133">Transmembrane helix</keyword>
<organism evidence="3 4">
    <name type="scientific">Vitis vinifera</name>
    <name type="common">Grape</name>
    <dbReference type="NCBI Taxonomy" id="29760"/>
    <lineage>
        <taxon>Eukaryota</taxon>
        <taxon>Viridiplantae</taxon>
        <taxon>Streptophyta</taxon>
        <taxon>Embryophyta</taxon>
        <taxon>Tracheophyta</taxon>
        <taxon>Spermatophyta</taxon>
        <taxon>Magnoliopsida</taxon>
        <taxon>eudicotyledons</taxon>
        <taxon>Gunneridae</taxon>
        <taxon>Pentapetalae</taxon>
        <taxon>rosids</taxon>
        <taxon>Vitales</taxon>
        <taxon>Vitaceae</taxon>
        <taxon>Viteae</taxon>
        <taxon>Vitis</taxon>
    </lineage>
</organism>
<reference evidence="3 4" key="1">
    <citation type="journal article" date="2018" name="PLoS Genet.">
        <title>Population sequencing reveals clonal diversity and ancestral inbreeding in the grapevine cultivar Chardonnay.</title>
        <authorList>
            <person name="Roach M.J."/>
            <person name="Johnson D.L."/>
            <person name="Bohlmann J."/>
            <person name="van Vuuren H.J."/>
            <person name="Jones S.J."/>
            <person name="Pretorius I.S."/>
            <person name="Schmidt S.A."/>
            <person name="Borneman A.R."/>
        </authorList>
    </citation>
    <scope>NUCLEOTIDE SEQUENCE [LARGE SCALE GENOMIC DNA]</scope>
    <source>
        <strain evidence="4">cv. Chardonnay</strain>
        <tissue evidence="3">Leaf</tissue>
    </source>
</reference>
<feature type="transmembrane region" description="Helical" evidence="2">
    <location>
        <begin position="137"/>
        <end position="156"/>
    </location>
</feature>
<protein>
    <submittedName>
        <fullName evidence="3">Uncharacterized protein</fullName>
    </submittedName>
</protein>
<evidence type="ECO:0000313" key="3">
    <source>
        <dbReference type="EMBL" id="RVW97197.1"/>
    </source>
</evidence>
<dbReference type="EMBL" id="QGNW01000103">
    <property type="protein sequence ID" value="RVW97197.1"/>
    <property type="molecule type" value="Genomic_DNA"/>
</dbReference>